<evidence type="ECO:0000313" key="3">
    <source>
        <dbReference type="Proteomes" id="UP000077755"/>
    </source>
</evidence>
<proteinExistence type="predicted"/>
<feature type="compositionally biased region" description="Polar residues" evidence="1">
    <location>
        <begin position="1"/>
        <end position="11"/>
    </location>
</feature>
<protein>
    <recommendedName>
        <fullName evidence="4">Cysteine-rich transmembrane CYSTM domain-containing protein</fullName>
    </recommendedName>
</protein>
<name>A0AAF1AVS6_DAUCS</name>
<sequence>MSYLSILQPSAFSDPYAAPPPAGYPTKDGAAGPEASGQVATESRGGKCWGCCGCCWDIFCCFCNSCSSSEE</sequence>
<evidence type="ECO:0008006" key="4">
    <source>
        <dbReference type="Google" id="ProtNLM"/>
    </source>
</evidence>
<accession>A0AAF1AVS6</accession>
<feature type="region of interest" description="Disordered" evidence="1">
    <location>
        <begin position="1"/>
        <end position="45"/>
    </location>
</feature>
<evidence type="ECO:0000313" key="2">
    <source>
        <dbReference type="EMBL" id="WOG94952.1"/>
    </source>
</evidence>
<evidence type="ECO:0000256" key="1">
    <source>
        <dbReference type="SAM" id="MobiDB-lite"/>
    </source>
</evidence>
<organism evidence="2 3">
    <name type="scientific">Daucus carota subsp. sativus</name>
    <name type="common">Carrot</name>
    <dbReference type="NCBI Taxonomy" id="79200"/>
    <lineage>
        <taxon>Eukaryota</taxon>
        <taxon>Viridiplantae</taxon>
        <taxon>Streptophyta</taxon>
        <taxon>Embryophyta</taxon>
        <taxon>Tracheophyta</taxon>
        <taxon>Spermatophyta</taxon>
        <taxon>Magnoliopsida</taxon>
        <taxon>eudicotyledons</taxon>
        <taxon>Gunneridae</taxon>
        <taxon>Pentapetalae</taxon>
        <taxon>asterids</taxon>
        <taxon>campanulids</taxon>
        <taxon>Apiales</taxon>
        <taxon>Apiaceae</taxon>
        <taxon>Apioideae</taxon>
        <taxon>Scandiceae</taxon>
        <taxon>Daucinae</taxon>
        <taxon>Daucus</taxon>
        <taxon>Daucus sect. Daucus</taxon>
    </lineage>
</organism>
<keyword evidence="3" id="KW-1185">Reference proteome</keyword>
<gene>
    <name evidence="2" type="ORF">DCAR_0314249</name>
</gene>
<reference evidence="2" key="1">
    <citation type="journal article" date="2016" name="Nat. Genet.">
        <title>A high-quality carrot genome assembly provides new insights into carotenoid accumulation and asterid genome evolution.</title>
        <authorList>
            <person name="Iorizzo M."/>
            <person name="Ellison S."/>
            <person name="Senalik D."/>
            <person name="Zeng P."/>
            <person name="Satapoomin P."/>
            <person name="Huang J."/>
            <person name="Bowman M."/>
            <person name="Iovene M."/>
            <person name="Sanseverino W."/>
            <person name="Cavagnaro P."/>
            <person name="Yildiz M."/>
            <person name="Macko-Podgorni A."/>
            <person name="Moranska E."/>
            <person name="Grzebelus E."/>
            <person name="Grzebelus D."/>
            <person name="Ashrafi H."/>
            <person name="Zheng Z."/>
            <person name="Cheng S."/>
            <person name="Spooner D."/>
            <person name="Van Deynze A."/>
            <person name="Simon P."/>
        </authorList>
    </citation>
    <scope>NUCLEOTIDE SEQUENCE</scope>
    <source>
        <tissue evidence="2">Leaf</tissue>
    </source>
</reference>
<reference evidence="2" key="2">
    <citation type="submission" date="2022-03" db="EMBL/GenBank/DDBJ databases">
        <title>Draft title - Genomic analysis of global carrot germplasm unveils the trajectory of domestication and the origin of high carotenoid orange carrot.</title>
        <authorList>
            <person name="Iorizzo M."/>
            <person name="Ellison S."/>
            <person name="Senalik D."/>
            <person name="Macko-Podgorni A."/>
            <person name="Grzebelus D."/>
            <person name="Bostan H."/>
            <person name="Rolling W."/>
            <person name="Curaba J."/>
            <person name="Simon P."/>
        </authorList>
    </citation>
    <scope>NUCLEOTIDE SEQUENCE</scope>
    <source>
        <tissue evidence="2">Leaf</tissue>
    </source>
</reference>
<dbReference type="EMBL" id="CP093345">
    <property type="protein sequence ID" value="WOG94952.1"/>
    <property type="molecule type" value="Genomic_DNA"/>
</dbReference>
<dbReference type="AlphaFoldDB" id="A0AAF1AVS6"/>
<dbReference type="Proteomes" id="UP000077755">
    <property type="component" value="Chromosome 3"/>
</dbReference>